<evidence type="ECO:0000256" key="4">
    <source>
        <dbReference type="ARBA" id="ARBA00004900"/>
    </source>
</evidence>
<keyword evidence="11" id="KW-0274">FAD</keyword>
<evidence type="ECO:0000256" key="11">
    <source>
        <dbReference type="RuleBase" id="RU362067"/>
    </source>
</evidence>
<dbReference type="InterPro" id="IPR050464">
    <property type="entry name" value="Zeta_carotene_desat/Oxidored"/>
</dbReference>
<dbReference type="EMBL" id="BRYB01000373">
    <property type="protein sequence ID" value="GMI28734.1"/>
    <property type="molecule type" value="Genomic_DNA"/>
</dbReference>
<dbReference type="InterPro" id="IPR002937">
    <property type="entry name" value="Amino_oxidase"/>
</dbReference>
<protein>
    <recommendedName>
        <fullName evidence="11">Amine oxidase</fullName>
        <ecNumber evidence="11">1.4.3.-</ecNumber>
    </recommendedName>
</protein>
<comment type="pathway">
    <text evidence="4">Carotenoid biosynthesis; lycopene biosynthesis.</text>
</comment>
<keyword evidence="7" id="KW-0934">Plastid</keyword>
<dbReference type="InterPro" id="IPR001613">
    <property type="entry name" value="Flavin_amine_oxidase"/>
</dbReference>
<proteinExistence type="inferred from homology"/>
<dbReference type="Gene3D" id="3.50.50.60">
    <property type="entry name" value="FAD/NAD(P)-binding domain"/>
    <property type="match status" value="1"/>
</dbReference>
<evidence type="ECO:0000256" key="9">
    <source>
        <dbReference type="ARBA" id="ARBA00023136"/>
    </source>
</evidence>
<accession>A0ABQ6MLK4</accession>
<comment type="catalytic activity">
    <reaction evidence="10">
        <text>2 a plastoquinone + 15-cis-phytoene = 9,9',15-tri-cis-zeta-carotene + 2 a plastoquinol</text>
        <dbReference type="Rhea" id="RHEA:30287"/>
        <dbReference type="Rhea" id="RHEA-COMP:9561"/>
        <dbReference type="Rhea" id="RHEA-COMP:9562"/>
        <dbReference type="ChEBI" id="CHEBI:17757"/>
        <dbReference type="ChEBI" id="CHEBI:27787"/>
        <dbReference type="ChEBI" id="CHEBI:48717"/>
        <dbReference type="ChEBI" id="CHEBI:62192"/>
        <dbReference type="EC" id="1.3.5.5"/>
    </reaction>
</comment>
<feature type="domain" description="Amine oxidase" evidence="13">
    <location>
        <begin position="86"/>
        <end position="544"/>
    </location>
</feature>
<evidence type="ECO:0000256" key="1">
    <source>
        <dbReference type="ARBA" id="ARBA00001974"/>
    </source>
</evidence>
<keyword evidence="12" id="KW-0732">Signal</keyword>
<evidence type="ECO:0000256" key="2">
    <source>
        <dbReference type="ARBA" id="ARBA00004170"/>
    </source>
</evidence>
<dbReference type="Pfam" id="PF01593">
    <property type="entry name" value="Amino_oxidase"/>
    <property type="match status" value="1"/>
</dbReference>
<evidence type="ECO:0000256" key="12">
    <source>
        <dbReference type="SAM" id="SignalP"/>
    </source>
</evidence>
<comment type="subcellular location">
    <subcellularLocation>
        <location evidence="2">Membrane</location>
        <topology evidence="2">Peripheral membrane protein</topology>
    </subcellularLocation>
    <subcellularLocation>
        <location evidence="3">Plastid</location>
        <location evidence="3">Chromoplast</location>
    </subcellularLocation>
</comment>
<keyword evidence="6" id="KW-0125">Carotenoid biosynthesis</keyword>
<comment type="caution">
    <text evidence="14">The sequence shown here is derived from an EMBL/GenBank/DDBJ whole genome shotgun (WGS) entry which is preliminary data.</text>
</comment>
<keyword evidence="7" id="KW-0957">Chromoplast</keyword>
<feature type="signal peptide" evidence="12">
    <location>
        <begin position="1"/>
        <end position="19"/>
    </location>
</feature>
<keyword evidence="11" id="KW-0285">Flavoprotein</keyword>
<reference evidence="14 15" key="1">
    <citation type="journal article" date="2023" name="Commun. Biol.">
        <title>Genome analysis of Parmales, the sister group of diatoms, reveals the evolutionary specialization of diatoms from phago-mixotrophs to photoautotrophs.</title>
        <authorList>
            <person name="Ban H."/>
            <person name="Sato S."/>
            <person name="Yoshikawa S."/>
            <person name="Yamada K."/>
            <person name="Nakamura Y."/>
            <person name="Ichinomiya M."/>
            <person name="Sato N."/>
            <person name="Blanc-Mathieu R."/>
            <person name="Endo H."/>
            <person name="Kuwata A."/>
            <person name="Ogata H."/>
        </authorList>
    </citation>
    <scope>NUCLEOTIDE SEQUENCE [LARGE SCALE GENOMIC DNA]</scope>
</reference>
<feature type="chain" id="PRO_5046697184" description="Amine oxidase" evidence="12">
    <location>
        <begin position="20"/>
        <end position="610"/>
    </location>
</feature>
<evidence type="ECO:0000259" key="13">
    <source>
        <dbReference type="Pfam" id="PF01593"/>
    </source>
</evidence>
<dbReference type="NCBIfam" id="TIGR02731">
    <property type="entry name" value="phytoene_desat"/>
    <property type="match status" value="1"/>
</dbReference>
<comment type="similarity">
    <text evidence="5">Belongs to the carotenoid/retinoid oxidoreductase family.</text>
</comment>
<evidence type="ECO:0000256" key="5">
    <source>
        <dbReference type="ARBA" id="ARBA00006046"/>
    </source>
</evidence>
<evidence type="ECO:0000313" key="14">
    <source>
        <dbReference type="EMBL" id="GMI28734.1"/>
    </source>
</evidence>
<evidence type="ECO:0000256" key="8">
    <source>
        <dbReference type="ARBA" id="ARBA00023002"/>
    </source>
</evidence>
<evidence type="ECO:0000313" key="15">
    <source>
        <dbReference type="Proteomes" id="UP001165060"/>
    </source>
</evidence>
<evidence type="ECO:0000256" key="3">
    <source>
        <dbReference type="ARBA" id="ARBA00004260"/>
    </source>
</evidence>
<name>A0ABQ6MLK4_9STRA</name>
<keyword evidence="15" id="KW-1185">Reference proteome</keyword>
<keyword evidence="9" id="KW-0472">Membrane</keyword>
<evidence type="ECO:0000256" key="7">
    <source>
        <dbReference type="ARBA" id="ARBA00022904"/>
    </source>
</evidence>
<dbReference type="EC" id="1.4.3.-" evidence="11"/>
<dbReference type="Proteomes" id="UP001165060">
    <property type="component" value="Unassembled WGS sequence"/>
</dbReference>
<sequence length="610" mass="67266">MRLLLPAILALLLLSLASPFHLPLPPSLARQAGPFVTSSALFADFPKPNLEDTDNYRFGEALSAKFKTAHRAGVEPRKVAVIGGGLSGLACAKYLSDAGHIPTIYEARDVLGGKVSAWQDSDGDWIETGLHIFFGAYPNMMNLFAELGIHDRLQWKVHKMIFAMQELPGEFTSFDFVPGIPAPFNFGLAILLNDKMLSLGEKLQTAPPLLPMLIQGQDFIDQQDELSVLEFMRKYNMPERINQEVFVSMAKALDFIDPDKLSMTVVLTAMNRFLNEDNGLQMAFLDGNQPDRLCAPMRERIESQGGKVNLSRPVKEIVTNEDGSVKHLLMRDGEEVVADEYVSAMPVDIMKRMLPKKWSTMPYFRQFDELEGIPVINLHLWFDRKLKNVDHLCFSRSPLLSVYADMSTTCKEYLDPNKSMLELVFAPCSPLAGGNTNWIAKSDEEIIDATMGDLARLFPTEIAADDRWPSTKSQGPQGQARLEKFVVVKVPRSVYAAIPGRNKYRPSQTTPIPNFTLAGDWTSQKFLGSMEGAVLGGKLAAEVIVDKVNGVTKEVKQVPPHVIEAAAKFEAREPAGVKGEGAIAFGGGASFSSANSDLLKEVDPAQFTPA</sequence>
<dbReference type="PANTHER" id="PTHR42923">
    <property type="entry name" value="PROTOPORPHYRINOGEN OXIDASE"/>
    <property type="match status" value="1"/>
</dbReference>
<dbReference type="SUPFAM" id="SSF51905">
    <property type="entry name" value="FAD/NAD(P)-binding domain"/>
    <property type="match status" value="1"/>
</dbReference>
<evidence type="ECO:0000256" key="6">
    <source>
        <dbReference type="ARBA" id="ARBA00022746"/>
    </source>
</evidence>
<evidence type="ECO:0000256" key="10">
    <source>
        <dbReference type="ARBA" id="ARBA00049319"/>
    </source>
</evidence>
<dbReference type="InterPro" id="IPR036188">
    <property type="entry name" value="FAD/NAD-bd_sf"/>
</dbReference>
<comment type="similarity">
    <text evidence="11">Belongs to the flavin monoamine oxidase family.</text>
</comment>
<dbReference type="PANTHER" id="PTHR42923:SF45">
    <property type="entry name" value="15-CIS-PHYTOENE DESATURASE, CHLOROPLASTIC_CHROMOPLASTIC"/>
    <property type="match status" value="1"/>
</dbReference>
<comment type="cofactor">
    <cofactor evidence="1 11">
        <name>FAD</name>
        <dbReference type="ChEBI" id="CHEBI:57692"/>
    </cofactor>
</comment>
<organism evidence="14 15">
    <name type="scientific">Tetraparma gracilis</name>
    <dbReference type="NCBI Taxonomy" id="2962635"/>
    <lineage>
        <taxon>Eukaryota</taxon>
        <taxon>Sar</taxon>
        <taxon>Stramenopiles</taxon>
        <taxon>Ochrophyta</taxon>
        <taxon>Bolidophyceae</taxon>
        <taxon>Parmales</taxon>
        <taxon>Triparmaceae</taxon>
        <taxon>Tetraparma</taxon>
    </lineage>
</organism>
<dbReference type="PRINTS" id="PR00757">
    <property type="entry name" value="AMINEOXDASEF"/>
</dbReference>
<gene>
    <name evidence="14" type="ORF">TeGR_g3829</name>
</gene>
<dbReference type="InterPro" id="IPR014102">
    <property type="entry name" value="Phytoene_desaturase"/>
</dbReference>
<keyword evidence="8 11" id="KW-0560">Oxidoreductase</keyword>